<accession>A0A3M0JD70</accession>
<evidence type="ECO:0000313" key="2">
    <source>
        <dbReference type="EMBL" id="RMB98798.1"/>
    </source>
</evidence>
<proteinExistence type="predicted"/>
<dbReference type="Proteomes" id="UP000269221">
    <property type="component" value="Unassembled WGS sequence"/>
</dbReference>
<keyword evidence="3" id="KW-1185">Reference proteome</keyword>
<reference evidence="2 3" key="1">
    <citation type="submission" date="2018-07" db="EMBL/GenBank/DDBJ databases">
        <title>A high quality draft genome assembly of the barn swallow (H. rustica rustica).</title>
        <authorList>
            <person name="Formenti G."/>
            <person name="Chiara M."/>
            <person name="Poveda L."/>
            <person name="Francoijs K.-J."/>
            <person name="Bonisoli-Alquati A."/>
            <person name="Canova L."/>
            <person name="Gianfranceschi L."/>
            <person name="Horner D.S."/>
            <person name="Saino N."/>
        </authorList>
    </citation>
    <scope>NUCLEOTIDE SEQUENCE [LARGE SCALE GENOMIC DNA]</scope>
    <source>
        <strain evidence="2">Chelidonia</strain>
        <tissue evidence="2">Blood</tissue>
    </source>
</reference>
<dbReference type="EMBL" id="QRBI01000152">
    <property type="protein sequence ID" value="RMB98798.1"/>
    <property type="molecule type" value="Genomic_DNA"/>
</dbReference>
<name>A0A3M0JD70_HIRRU</name>
<sequence>MHTFLKGKRVGYWLSEKKIRKLNFQAFAELCRKRGVEVVQFQTFSFLTGSSHSPQLPAQLVWLELVAREGSRCPEQMNAPSFVDFGGEVTQFSALSEFSDLVTRNRGFTERISSEQWRRLFVMPVFLSEGPVNEVPPYAGEHAYSIGMLGNKIFKIEIVTVSRKTKETDVRGELKELAGTGAKAEVELDLTKPIEDQGPLDVIIHKLTDVILEADQNDSQSLELVHRFQEYIDAHPETIILDPLPAIRTLLDRSKSYELIRQIEAYMQDGDAIASLSNLLQDSP</sequence>
<feature type="domain" description="Inositol-tetrakisphosphate 1-kinase N-terminal" evidence="1">
    <location>
        <begin position="173"/>
        <end position="247"/>
    </location>
</feature>
<organism evidence="2 3">
    <name type="scientific">Hirundo rustica rustica</name>
    <dbReference type="NCBI Taxonomy" id="333673"/>
    <lineage>
        <taxon>Eukaryota</taxon>
        <taxon>Metazoa</taxon>
        <taxon>Chordata</taxon>
        <taxon>Craniata</taxon>
        <taxon>Vertebrata</taxon>
        <taxon>Euteleostomi</taxon>
        <taxon>Archelosauria</taxon>
        <taxon>Archosauria</taxon>
        <taxon>Dinosauria</taxon>
        <taxon>Saurischia</taxon>
        <taxon>Theropoda</taxon>
        <taxon>Coelurosauria</taxon>
        <taxon>Aves</taxon>
        <taxon>Neognathae</taxon>
        <taxon>Neoaves</taxon>
        <taxon>Telluraves</taxon>
        <taxon>Australaves</taxon>
        <taxon>Passeriformes</taxon>
        <taxon>Sylvioidea</taxon>
        <taxon>Hirundinidae</taxon>
        <taxon>Hirundo</taxon>
    </lineage>
</organism>
<dbReference type="GO" id="GO:0005737">
    <property type="term" value="C:cytoplasm"/>
    <property type="evidence" value="ECO:0007669"/>
    <property type="project" value="TreeGrafter"/>
</dbReference>
<dbReference type="PANTHER" id="PTHR14217">
    <property type="entry name" value="INOSITOL-TETRAKISPHOSPHATE 1-KINASE"/>
    <property type="match status" value="1"/>
</dbReference>
<dbReference type="GO" id="GO:0005524">
    <property type="term" value="F:ATP binding"/>
    <property type="evidence" value="ECO:0007669"/>
    <property type="project" value="InterPro"/>
</dbReference>
<dbReference type="GO" id="GO:0000287">
    <property type="term" value="F:magnesium ion binding"/>
    <property type="evidence" value="ECO:0007669"/>
    <property type="project" value="InterPro"/>
</dbReference>
<evidence type="ECO:0000259" key="1">
    <source>
        <dbReference type="Pfam" id="PF17927"/>
    </source>
</evidence>
<dbReference type="GO" id="GO:0052726">
    <property type="term" value="F:inositol-1,3,4-trisphosphate 5-kinase activity"/>
    <property type="evidence" value="ECO:0007669"/>
    <property type="project" value="InterPro"/>
</dbReference>
<dbReference type="GO" id="GO:0032957">
    <property type="term" value="P:inositol trisphosphate metabolic process"/>
    <property type="evidence" value="ECO:0007669"/>
    <property type="project" value="InterPro"/>
</dbReference>
<protein>
    <recommendedName>
        <fullName evidence="1">Inositol-tetrakisphosphate 1-kinase N-terminal domain-containing protein</fullName>
    </recommendedName>
</protein>
<dbReference type="STRING" id="333673.A0A3M0JD70"/>
<dbReference type="AlphaFoldDB" id="A0A3M0JD70"/>
<dbReference type="InterPro" id="IPR041429">
    <property type="entry name" value="ITPK1_N"/>
</dbReference>
<gene>
    <name evidence="2" type="ORF">DUI87_25017</name>
</gene>
<dbReference type="GO" id="GO:0052725">
    <property type="term" value="F:inositol-1,3,4-trisphosphate 6-kinase activity"/>
    <property type="evidence" value="ECO:0007669"/>
    <property type="project" value="InterPro"/>
</dbReference>
<dbReference type="OrthoDB" id="25308at2759"/>
<evidence type="ECO:0000313" key="3">
    <source>
        <dbReference type="Proteomes" id="UP000269221"/>
    </source>
</evidence>
<dbReference type="Gene3D" id="3.40.50.11370">
    <property type="match status" value="2"/>
</dbReference>
<dbReference type="GO" id="GO:0047325">
    <property type="term" value="F:inositol-3,4,5,6-tetrakisphosphate 1-kinase activity"/>
    <property type="evidence" value="ECO:0007669"/>
    <property type="project" value="InterPro"/>
</dbReference>
<dbReference type="InterPro" id="IPR008656">
    <property type="entry name" value="Inositol_tetrakis-P_1-kinase"/>
</dbReference>
<dbReference type="PANTHER" id="PTHR14217:SF1">
    <property type="entry name" value="INOSITOL-TETRAKISPHOSPHATE 1-KINASE"/>
    <property type="match status" value="1"/>
</dbReference>
<feature type="domain" description="Inositol-tetrakisphosphate 1-kinase N-terminal" evidence="1">
    <location>
        <begin position="9"/>
        <end position="42"/>
    </location>
</feature>
<comment type="caution">
    <text evidence="2">The sequence shown here is derived from an EMBL/GenBank/DDBJ whole genome shotgun (WGS) entry which is preliminary data.</text>
</comment>
<dbReference type="Pfam" id="PF17927">
    <property type="entry name" value="Ins134_P3_kin_N"/>
    <property type="match status" value="2"/>
</dbReference>